<evidence type="ECO:0000256" key="2">
    <source>
        <dbReference type="SAM" id="SignalP"/>
    </source>
</evidence>
<keyword evidence="4" id="KW-1185">Reference proteome</keyword>
<reference evidence="3 4" key="1">
    <citation type="submission" date="2016-07" db="EMBL/GenBank/DDBJ databases">
        <title>Multiple horizontal gene transfer events from other fungi enriched the ability of initially mycotrophic Trichoderma (Ascomycota) to feed on dead plant biomass.</title>
        <authorList>
            <consortium name="DOE Joint Genome Institute"/>
            <person name="Aerts A."/>
            <person name="Atanasova L."/>
            <person name="Chenthamara K."/>
            <person name="Zhang J."/>
            <person name="Grujic M."/>
            <person name="Henrissat B."/>
            <person name="Kuo A."/>
            <person name="Salamov A."/>
            <person name="Lipzen A."/>
            <person name="Labutti K."/>
            <person name="Barry K."/>
            <person name="Miao Y."/>
            <person name="Rahimi M.J."/>
            <person name="Shen Q."/>
            <person name="Grigoriev I.V."/>
            <person name="Kubicek C.P."/>
            <person name="Druzhinina I.S."/>
        </authorList>
    </citation>
    <scope>NUCLEOTIDE SEQUENCE [LARGE SCALE GENOMIC DNA]</scope>
    <source>
        <strain evidence="3 4">CBS 226.95</strain>
    </source>
</reference>
<protein>
    <recommendedName>
        <fullName evidence="5">Secreted protein</fullName>
    </recommendedName>
</protein>
<dbReference type="AlphaFoldDB" id="A0A2T4A206"/>
<proteinExistence type="predicted"/>
<evidence type="ECO:0000313" key="3">
    <source>
        <dbReference type="EMBL" id="PTB51107.1"/>
    </source>
</evidence>
<keyword evidence="2" id="KW-0732">Signal</keyword>
<feature type="chain" id="PRO_5015597967" description="Secreted protein" evidence="2">
    <location>
        <begin position="20"/>
        <end position="87"/>
    </location>
</feature>
<evidence type="ECO:0000256" key="1">
    <source>
        <dbReference type="SAM" id="MobiDB-lite"/>
    </source>
</evidence>
<organism evidence="3 4">
    <name type="scientific">Trichoderma harzianum CBS 226.95</name>
    <dbReference type="NCBI Taxonomy" id="983964"/>
    <lineage>
        <taxon>Eukaryota</taxon>
        <taxon>Fungi</taxon>
        <taxon>Dikarya</taxon>
        <taxon>Ascomycota</taxon>
        <taxon>Pezizomycotina</taxon>
        <taxon>Sordariomycetes</taxon>
        <taxon>Hypocreomycetidae</taxon>
        <taxon>Hypocreales</taxon>
        <taxon>Hypocreaceae</taxon>
        <taxon>Trichoderma</taxon>
    </lineage>
</organism>
<dbReference type="RefSeq" id="XP_024770784.1">
    <property type="nucleotide sequence ID" value="XM_024919613.1"/>
</dbReference>
<accession>A0A2T4A206</accession>
<feature type="signal peptide" evidence="2">
    <location>
        <begin position="1"/>
        <end position="19"/>
    </location>
</feature>
<name>A0A2T4A206_TRIHA</name>
<dbReference type="EMBL" id="KZ679686">
    <property type="protein sequence ID" value="PTB51107.1"/>
    <property type="molecule type" value="Genomic_DNA"/>
</dbReference>
<dbReference type="Proteomes" id="UP000241690">
    <property type="component" value="Unassembled WGS sequence"/>
</dbReference>
<gene>
    <name evidence="3" type="ORF">M431DRAFT_511231</name>
</gene>
<evidence type="ECO:0008006" key="5">
    <source>
        <dbReference type="Google" id="ProtNLM"/>
    </source>
</evidence>
<dbReference type="GeneID" id="36628182"/>
<feature type="region of interest" description="Disordered" evidence="1">
    <location>
        <begin position="66"/>
        <end position="87"/>
    </location>
</feature>
<evidence type="ECO:0000313" key="4">
    <source>
        <dbReference type="Proteomes" id="UP000241690"/>
    </source>
</evidence>
<sequence>MGAGLWAGLCWAVWSWGNGHESVFYFGLRERPSPPLQRRDELDWTWDEGANTCLYTGMLEMVTRTTRQNGGPEREKKETRTTALWWL</sequence>